<dbReference type="PANTHER" id="PTHR43161">
    <property type="entry name" value="SORBITOL DEHYDROGENASE"/>
    <property type="match status" value="1"/>
</dbReference>
<dbReference type="EMBL" id="WVTA01000003">
    <property type="protein sequence ID" value="KAK3215035.1"/>
    <property type="molecule type" value="Genomic_DNA"/>
</dbReference>
<dbReference type="GO" id="GO:0006062">
    <property type="term" value="P:sorbitol catabolic process"/>
    <property type="evidence" value="ECO:0007669"/>
    <property type="project" value="TreeGrafter"/>
</dbReference>
<dbReference type="PANTHER" id="PTHR43161:SF25">
    <property type="entry name" value="ALCOHOL DEHYDROGENASE, PUTATIVE (AFU_ORTHOLOGUE AFUA_1G14390)-RELATED"/>
    <property type="match status" value="1"/>
</dbReference>
<reference evidence="11 12" key="1">
    <citation type="submission" date="2021-02" db="EMBL/GenBank/DDBJ databases">
        <title>Genome assembly of Pseudopithomyces chartarum.</title>
        <authorList>
            <person name="Jauregui R."/>
            <person name="Singh J."/>
            <person name="Voisey C."/>
        </authorList>
    </citation>
    <scope>NUCLEOTIDE SEQUENCE [LARGE SCALE GENOMIC DNA]</scope>
    <source>
        <strain evidence="11 12">AGR01</strain>
    </source>
</reference>
<dbReference type="InterPro" id="IPR045306">
    <property type="entry name" value="SDH-like"/>
</dbReference>
<protein>
    <recommendedName>
        <fullName evidence="13">GroES-like protein</fullName>
    </recommendedName>
</protein>
<dbReference type="InterPro" id="IPR011032">
    <property type="entry name" value="GroES-like_sf"/>
</dbReference>
<keyword evidence="7" id="KW-0520">NAD</keyword>
<dbReference type="GO" id="GO:0008270">
    <property type="term" value="F:zinc ion binding"/>
    <property type="evidence" value="ECO:0007669"/>
    <property type="project" value="InterPro"/>
</dbReference>
<evidence type="ECO:0008006" key="13">
    <source>
        <dbReference type="Google" id="ProtNLM"/>
    </source>
</evidence>
<comment type="pathway">
    <text evidence="2">Carbohydrate degradation.</text>
</comment>
<keyword evidence="12" id="KW-1185">Reference proteome</keyword>
<dbReference type="InterPro" id="IPR013154">
    <property type="entry name" value="ADH-like_N"/>
</dbReference>
<evidence type="ECO:0000256" key="5">
    <source>
        <dbReference type="ARBA" id="ARBA00022833"/>
    </source>
</evidence>
<dbReference type="AlphaFoldDB" id="A0AAN6M2A2"/>
<evidence type="ECO:0000256" key="1">
    <source>
        <dbReference type="ARBA" id="ARBA00001947"/>
    </source>
</evidence>
<dbReference type="PROSITE" id="PS00059">
    <property type="entry name" value="ADH_ZINC"/>
    <property type="match status" value="1"/>
</dbReference>
<evidence type="ECO:0000259" key="9">
    <source>
        <dbReference type="Pfam" id="PF00107"/>
    </source>
</evidence>
<comment type="caution">
    <text evidence="11">The sequence shown here is derived from an EMBL/GenBank/DDBJ whole genome shotgun (WGS) entry which is preliminary data.</text>
</comment>
<gene>
    <name evidence="11" type="ORF">GRF29_19g2006739</name>
</gene>
<dbReference type="SUPFAM" id="SSF50129">
    <property type="entry name" value="GroES-like"/>
    <property type="match status" value="1"/>
</dbReference>
<dbReference type="Gene3D" id="3.90.180.10">
    <property type="entry name" value="Medium-chain alcohol dehydrogenases, catalytic domain"/>
    <property type="match status" value="1"/>
</dbReference>
<name>A0AAN6M2A2_9PLEO</name>
<dbReference type="Pfam" id="PF08240">
    <property type="entry name" value="ADH_N"/>
    <property type="match status" value="1"/>
</dbReference>
<dbReference type="Pfam" id="PF00107">
    <property type="entry name" value="ADH_zinc_N"/>
    <property type="match status" value="1"/>
</dbReference>
<proteinExistence type="inferred from homology"/>
<evidence type="ECO:0000256" key="3">
    <source>
        <dbReference type="ARBA" id="ARBA00008072"/>
    </source>
</evidence>
<keyword evidence="6" id="KW-0560">Oxidoreductase</keyword>
<evidence type="ECO:0000256" key="8">
    <source>
        <dbReference type="RuleBase" id="RU361277"/>
    </source>
</evidence>
<keyword evidence="5 8" id="KW-0862">Zinc</keyword>
<evidence type="ECO:0000313" key="12">
    <source>
        <dbReference type="Proteomes" id="UP001280581"/>
    </source>
</evidence>
<comment type="similarity">
    <text evidence="3 8">Belongs to the zinc-containing alcohol dehydrogenase family.</text>
</comment>
<dbReference type="SUPFAM" id="SSF51735">
    <property type="entry name" value="NAD(P)-binding Rossmann-fold domains"/>
    <property type="match status" value="1"/>
</dbReference>
<dbReference type="InterPro" id="IPR013149">
    <property type="entry name" value="ADH-like_C"/>
</dbReference>
<feature type="domain" description="Alcohol dehydrogenase-like C-terminal" evidence="9">
    <location>
        <begin position="197"/>
        <end position="342"/>
    </location>
</feature>
<dbReference type="InterPro" id="IPR002328">
    <property type="entry name" value="ADH_Zn_CS"/>
</dbReference>
<keyword evidence="4 8" id="KW-0479">Metal-binding</keyword>
<organism evidence="11 12">
    <name type="scientific">Pseudopithomyces chartarum</name>
    <dbReference type="NCBI Taxonomy" id="1892770"/>
    <lineage>
        <taxon>Eukaryota</taxon>
        <taxon>Fungi</taxon>
        <taxon>Dikarya</taxon>
        <taxon>Ascomycota</taxon>
        <taxon>Pezizomycotina</taxon>
        <taxon>Dothideomycetes</taxon>
        <taxon>Pleosporomycetidae</taxon>
        <taxon>Pleosporales</taxon>
        <taxon>Massarineae</taxon>
        <taxon>Didymosphaeriaceae</taxon>
        <taxon>Pseudopithomyces</taxon>
    </lineage>
</organism>
<dbReference type="GO" id="GO:0003939">
    <property type="term" value="F:L-iditol 2-dehydrogenase (NAD+) activity"/>
    <property type="evidence" value="ECO:0007669"/>
    <property type="project" value="TreeGrafter"/>
</dbReference>
<accession>A0AAN6M2A2</accession>
<feature type="domain" description="Alcohol dehydrogenase-like N-terminal" evidence="10">
    <location>
        <begin position="39"/>
        <end position="159"/>
    </location>
</feature>
<evidence type="ECO:0000256" key="7">
    <source>
        <dbReference type="ARBA" id="ARBA00023027"/>
    </source>
</evidence>
<evidence type="ECO:0000313" key="11">
    <source>
        <dbReference type="EMBL" id="KAK3215035.1"/>
    </source>
</evidence>
<dbReference type="Proteomes" id="UP001280581">
    <property type="component" value="Unassembled WGS sequence"/>
</dbReference>
<evidence type="ECO:0000256" key="6">
    <source>
        <dbReference type="ARBA" id="ARBA00023002"/>
    </source>
</evidence>
<evidence type="ECO:0000256" key="4">
    <source>
        <dbReference type="ARBA" id="ARBA00022723"/>
    </source>
</evidence>
<dbReference type="CDD" id="cd05285">
    <property type="entry name" value="sorbitol_DH"/>
    <property type="match status" value="1"/>
</dbReference>
<evidence type="ECO:0000259" key="10">
    <source>
        <dbReference type="Pfam" id="PF08240"/>
    </source>
</evidence>
<dbReference type="Gene3D" id="3.40.50.720">
    <property type="entry name" value="NAD(P)-binding Rossmann-like Domain"/>
    <property type="match status" value="1"/>
</dbReference>
<evidence type="ECO:0000256" key="2">
    <source>
        <dbReference type="ARBA" id="ARBA00004921"/>
    </source>
</evidence>
<comment type="cofactor">
    <cofactor evidence="1 8">
        <name>Zn(2+)</name>
        <dbReference type="ChEBI" id="CHEBI:29105"/>
    </cofactor>
</comment>
<dbReference type="InterPro" id="IPR036291">
    <property type="entry name" value="NAD(P)-bd_dom_sf"/>
</dbReference>
<sequence>MAAEQSPQEQQKASQIRASVLHGAKDLRIENRSLFPPSPTEVQVAVRSTGLCGSDLHYYRHYRNGDIIVREPMSLGHESAGVVVAIGSDVEKSQRFKVGDKVALEVGQPCEQCDRCKEGRYNICKEMKFRSSAKAFPHAQGTLQDRINHPAAWCHKLPDDVSLDLGAILEPLGVGIQATKRAQLPVGSTVLVFGAGAVGLLVAAMAKISGASTVVIADIDSGRVNFAVDNHFAHRGFTMPLKRGQTIEENLDIAKETAAEIAKISRVNGRPVGEVDAVFECTGVPSCVQASIYATRPGGKVLLIGMGTPIQTLPISAAALREVDIMGVFRYANTYPTGVEVVSKKGPDYPEFAKLVTHRYKGLESAEEAFEMAGKTKDDKGNLVIKVVIETGDDEKANL</sequence>